<feature type="transmembrane region" description="Helical" evidence="5">
    <location>
        <begin position="46"/>
        <end position="63"/>
    </location>
</feature>
<protein>
    <recommendedName>
        <fullName evidence="7">DUF423 domain-containing protein</fullName>
    </recommendedName>
</protein>
<dbReference type="PANTHER" id="PTHR43461:SF1">
    <property type="entry name" value="TRANSMEMBRANE PROTEIN 256"/>
    <property type="match status" value="1"/>
</dbReference>
<dbReference type="GO" id="GO:0005886">
    <property type="term" value="C:plasma membrane"/>
    <property type="evidence" value="ECO:0007669"/>
    <property type="project" value="TreeGrafter"/>
</dbReference>
<dbReference type="EMBL" id="UINC01062890">
    <property type="protein sequence ID" value="SVB89941.1"/>
    <property type="molecule type" value="Genomic_DNA"/>
</dbReference>
<comment type="subcellular location">
    <subcellularLocation>
        <location evidence="1">Membrane</location>
        <topology evidence="1">Multi-pass membrane protein</topology>
    </subcellularLocation>
</comment>
<dbReference type="InterPro" id="IPR006696">
    <property type="entry name" value="DUF423"/>
</dbReference>
<evidence type="ECO:0000256" key="5">
    <source>
        <dbReference type="SAM" id="Phobius"/>
    </source>
</evidence>
<evidence type="ECO:0000256" key="2">
    <source>
        <dbReference type="ARBA" id="ARBA00022692"/>
    </source>
</evidence>
<accession>A0A382HTX6</accession>
<reference evidence="6" key="1">
    <citation type="submission" date="2018-05" db="EMBL/GenBank/DDBJ databases">
        <authorList>
            <person name="Lanie J.A."/>
            <person name="Ng W.-L."/>
            <person name="Kazmierczak K.M."/>
            <person name="Andrzejewski T.M."/>
            <person name="Davidsen T.M."/>
            <person name="Wayne K.J."/>
            <person name="Tettelin H."/>
            <person name="Glass J.I."/>
            <person name="Rusch D."/>
            <person name="Podicherti R."/>
            <person name="Tsui H.-C.T."/>
            <person name="Winkler M.E."/>
        </authorList>
    </citation>
    <scope>NUCLEOTIDE SEQUENCE</scope>
</reference>
<proteinExistence type="predicted"/>
<name>A0A382HTX6_9ZZZZ</name>
<evidence type="ECO:0008006" key="7">
    <source>
        <dbReference type="Google" id="ProtNLM"/>
    </source>
</evidence>
<feature type="transmembrane region" description="Helical" evidence="5">
    <location>
        <begin position="70"/>
        <end position="90"/>
    </location>
</feature>
<evidence type="ECO:0000256" key="1">
    <source>
        <dbReference type="ARBA" id="ARBA00004141"/>
    </source>
</evidence>
<dbReference type="PANTHER" id="PTHR43461">
    <property type="entry name" value="TRANSMEMBRANE PROTEIN 256"/>
    <property type="match status" value="1"/>
</dbReference>
<dbReference type="Pfam" id="PF04241">
    <property type="entry name" value="DUF423"/>
    <property type="match status" value="1"/>
</dbReference>
<feature type="transmembrane region" description="Helical" evidence="5">
    <location>
        <begin position="96"/>
        <end position="120"/>
    </location>
</feature>
<keyword evidence="2 5" id="KW-0812">Transmembrane</keyword>
<keyword evidence="3 5" id="KW-1133">Transmembrane helix</keyword>
<sequence length="124" mass="13217">MRWVLTLAALSGALSVVLGAFAAHGLRGKLPQSLFNAFETGVHYQMMHSLALFGVGLVMLHVGQKTSLSVAAWSFVTGTLLFSGSLYGLAMLQIKWLGPVTPLGGILLIIGWLALAYGLWFELG</sequence>
<dbReference type="AlphaFoldDB" id="A0A382HTX6"/>
<evidence type="ECO:0000256" key="4">
    <source>
        <dbReference type="ARBA" id="ARBA00023136"/>
    </source>
</evidence>
<gene>
    <name evidence="6" type="ORF">METZ01_LOCUS242795</name>
</gene>
<evidence type="ECO:0000313" key="6">
    <source>
        <dbReference type="EMBL" id="SVB89941.1"/>
    </source>
</evidence>
<evidence type="ECO:0000256" key="3">
    <source>
        <dbReference type="ARBA" id="ARBA00022989"/>
    </source>
</evidence>
<organism evidence="6">
    <name type="scientific">marine metagenome</name>
    <dbReference type="NCBI Taxonomy" id="408172"/>
    <lineage>
        <taxon>unclassified sequences</taxon>
        <taxon>metagenomes</taxon>
        <taxon>ecological metagenomes</taxon>
    </lineage>
</organism>
<keyword evidence="4 5" id="KW-0472">Membrane</keyword>